<evidence type="ECO:0000256" key="1">
    <source>
        <dbReference type="SAM" id="MobiDB-lite"/>
    </source>
</evidence>
<comment type="caution">
    <text evidence="3">The sequence shown here is derived from an EMBL/GenBank/DDBJ whole genome shotgun (WGS) entry which is preliminary data.</text>
</comment>
<feature type="compositionally biased region" description="Basic and acidic residues" evidence="1">
    <location>
        <begin position="639"/>
        <end position="653"/>
    </location>
</feature>
<dbReference type="CDD" id="cd08771">
    <property type="entry name" value="DLP_1"/>
    <property type="match status" value="1"/>
</dbReference>
<accession>A0A2J8A9K6</accession>
<dbReference type="FunFam" id="3.40.50.300:FF:001281">
    <property type="entry name" value="Dynamin-like protein ARC5"/>
    <property type="match status" value="1"/>
</dbReference>
<organism evidence="3 4">
    <name type="scientific">Tetrabaena socialis</name>
    <dbReference type="NCBI Taxonomy" id="47790"/>
    <lineage>
        <taxon>Eukaryota</taxon>
        <taxon>Viridiplantae</taxon>
        <taxon>Chlorophyta</taxon>
        <taxon>core chlorophytes</taxon>
        <taxon>Chlorophyceae</taxon>
        <taxon>CS clade</taxon>
        <taxon>Chlamydomonadales</taxon>
        <taxon>Tetrabaenaceae</taxon>
        <taxon>Tetrabaena</taxon>
    </lineage>
</organism>
<dbReference type="GO" id="GO:0005525">
    <property type="term" value="F:GTP binding"/>
    <property type="evidence" value="ECO:0007669"/>
    <property type="project" value="InterPro"/>
</dbReference>
<feature type="region of interest" description="Disordered" evidence="1">
    <location>
        <begin position="616"/>
        <end position="656"/>
    </location>
</feature>
<evidence type="ECO:0000313" key="3">
    <source>
        <dbReference type="EMBL" id="PNH09185.1"/>
    </source>
</evidence>
<dbReference type="InterPro" id="IPR027417">
    <property type="entry name" value="P-loop_NTPase"/>
</dbReference>
<dbReference type="GO" id="GO:0008017">
    <property type="term" value="F:microtubule binding"/>
    <property type="evidence" value="ECO:0007669"/>
    <property type="project" value="TreeGrafter"/>
</dbReference>
<dbReference type="SMART" id="SM00053">
    <property type="entry name" value="DYNc"/>
    <property type="match status" value="1"/>
</dbReference>
<dbReference type="GO" id="GO:0003924">
    <property type="term" value="F:GTPase activity"/>
    <property type="evidence" value="ECO:0007669"/>
    <property type="project" value="InterPro"/>
</dbReference>
<name>A0A2J8A9K6_9CHLO</name>
<proteinExistence type="predicted"/>
<dbReference type="PANTHER" id="PTHR11566">
    <property type="entry name" value="DYNAMIN"/>
    <property type="match status" value="1"/>
</dbReference>
<dbReference type="PROSITE" id="PS51718">
    <property type="entry name" value="G_DYNAMIN_2"/>
    <property type="match status" value="1"/>
</dbReference>
<dbReference type="Gene3D" id="3.40.50.300">
    <property type="entry name" value="P-loop containing nucleotide triphosphate hydrolases"/>
    <property type="match status" value="1"/>
</dbReference>
<dbReference type="AlphaFoldDB" id="A0A2J8A9K6"/>
<dbReference type="GO" id="GO:0016020">
    <property type="term" value="C:membrane"/>
    <property type="evidence" value="ECO:0007669"/>
    <property type="project" value="TreeGrafter"/>
</dbReference>
<dbReference type="InterPro" id="IPR001401">
    <property type="entry name" value="Dynamin_GTPase"/>
</dbReference>
<dbReference type="PANTHER" id="PTHR11566:SF78">
    <property type="entry name" value="DYNAMIN-LIKE PROTEIN ARC5"/>
    <property type="match status" value="1"/>
</dbReference>
<keyword evidence="4" id="KW-1185">Reference proteome</keyword>
<dbReference type="Proteomes" id="UP000236333">
    <property type="component" value="Unassembled WGS sequence"/>
</dbReference>
<gene>
    <name evidence="3" type="ORF">TSOC_004243</name>
</gene>
<dbReference type="InterPro" id="IPR030381">
    <property type="entry name" value="G_DYNAMIN_dom"/>
</dbReference>
<dbReference type="OrthoDB" id="5061070at2759"/>
<dbReference type="SUPFAM" id="SSF52540">
    <property type="entry name" value="P-loop containing nucleoside triphosphate hydrolases"/>
    <property type="match status" value="1"/>
</dbReference>
<dbReference type="GO" id="GO:0005874">
    <property type="term" value="C:microtubule"/>
    <property type="evidence" value="ECO:0007669"/>
    <property type="project" value="TreeGrafter"/>
</dbReference>
<feature type="domain" description="Dynamin-type G" evidence="2">
    <location>
        <begin position="43"/>
        <end position="340"/>
    </location>
</feature>
<dbReference type="GO" id="GO:0005777">
    <property type="term" value="C:peroxisome"/>
    <property type="evidence" value="ECO:0007669"/>
    <property type="project" value="TreeGrafter"/>
</dbReference>
<dbReference type="EMBL" id="PGGS01000100">
    <property type="protein sequence ID" value="PNH09185.1"/>
    <property type="molecule type" value="Genomic_DNA"/>
</dbReference>
<evidence type="ECO:0000313" key="4">
    <source>
        <dbReference type="Proteomes" id="UP000236333"/>
    </source>
</evidence>
<feature type="compositionally biased region" description="Low complexity" evidence="1">
    <location>
        <begin position="616"/>
        <end position="637"/>
    </location>
</feature>
<dbReference type="InterPro" id="IPR045063">
    <property type="entry name" value="Dynamin_N"/>
</dbReference>
<evidence type="ECO:0000259" key="2">
    <source>
        <dbReference type="PROSITE" id="PS51718"/>
    </source>
</evidence>
<sequence>MAPYDDGADDVADRNSKLLLRGHERLYDAYNELHALAQSFNKPFDAPAILVVGHQTDGKSALVEALMGFQFNSVGGGTKTRRPIAIHMKYNGACTTPACYLKLEDGVSEQEMTLGELQAYIDADNAALEREQRFASREVVVRMEYKHCPNLCIIDTPGLITPAPGKKNCALQACAAQVEEIVRNKAQVPEYVILCLEDCSDWSNATTRRLVMQVDPNLARTVLVSTKFDTRLPQFARAADCEMFLRPATLEGCTMLGDAPFFTSVPSGRVGSAADCVFASDDAFRERLADREAADVAELEAKLNRKLSRAERDHIGVGALRRFLEQLLQDKGRAFVDSFLSRLQQLLRGTIAAPVDKWGETLSEEHSRGGSFTPGHSRSLPAPEPVPNAAMRLYGGAQFHRAMSEFRNLTGISEDIVRALVFQMFEGIRDHLVQAAELKFNCFFLMPLVDSFPARLRKEIERAYEEGLDDVFDAASVRSALEGRAAELGEELHRVGRLQRQFHAIHSTLVHGPSLASGPTSRAINTDLDASIMLASVVLASPLPHSGGGAAEGGRQIGGRLAAAAAAAGAARTPDMTSRAAPMSGALAAAPRRATPSAAGAAAVAASAAGGGSQSLSQHARALSQQQQGPPYAGAPQVLERDRGERDAKDKALHGGLSVADKVAAAQQQAAGQAVQGR</sequence>
<dbReference type="Pfam" id="PF00350">
    <property type="entry name" value="Dynamin_N"/>
    <property type="match status" value="1"/>
</dbReference>
<dbReference type="InterPro" id="IPR022812">
    <property type="entry name" value="Dynamin"/>
</dbReference>
<dbReference type="PRINTS" id="PR00195">
    <property type="entry name" value="DYNAMIN"/>
</dbReference>
<feature type="region of interest" description="Disordered" evidence="1">
    <location>
        <begin position="363"/>
        <end position="383"/>
    </location>
</feature>
<dbReference type="GO" id="GO:0016559">
    <property type="term" value="P:peroxisome fission"/>
    <property type="evidence" value="ECO:0007669"/>
    <property type="project" value="TreeGrafter"/>
</dbReference>
<protein>
    <submittedName>
        <fullName evidence="3">Dynamin-like protein ARC5</fullName>
    </submittedName>
</protein>
<reference evidence="3 4" key="1">
    <citation type="journal article" date="2017" name="Mol. Biol. Evol.">
        <title>The 4-celled Tetrabaena socialis nuclear genome reveals the essential components for genetic control of cell number at the origin of multicellularity in the volvocine lineage.</title>
        <authorList>
            <person name="Featherston J."/>
            <person name="Arakaki Y."/>
            <person name="Hanschen E.R."/>
            <person name="Ferris P.J."/>
            <person name="Michod R.E."/>
            <person name="Olson B.J.S.C."/>
            <person name="Nozaki H."/>
            <person name="Durand P.M."/>
        </authorList>
    </citation>
    <scope>NUCLEOTIDE SEQUENCE [LARGE SCALE GENOMIC DNA]</scope>
    <source>
        <strain evidence="3 4">NIES-571</strain>
    </source>
</reference>